<dbReference type="Proteomes" id="UP000269692">
    <property type="component" value="Unassembled WGS sequence"/>
</dbReference>
<keyword evidence="1" id="KW-1133">Transmembrane helix</keyword>
<feature type="transmembrane region" description="Helical" evidence="1">
    <location>
        <begin position="175"/>
        <end position="205"/>
    </location>
</feature>
<dbReference type="EMBL" id="RCTF01000004">
    <property type="protein sequence ID" value="RLP79949.1"/>
    <property type="molecule type" value="Genomic_DNA"/>
</dbReference>
<sequence>MLTFLILTALAATIVVVQQRGSGAYVAEFSATDPAEAPHVLAGMRVADWIAAGLPAPGRFFADHALRLPAPGLAAGAALHPLAQGLWIAALGPGTPAVLLLPAFLAALLTVGAGWVAARATGPLPGVAVGAVLMAAVPLRAAAITVGLDLPLALLALGAALAVAGFLAAGQMRFMLLYAAAAIAAVLTAPQGAALLGLPFLALALGGRPGLLLRRAFWLPLLPIALLAGLWLLVFPAARGLAAPTLDQAQAALLAAAAALRAGLGDAFLVLAAVGALAAVVNAWRGIPAARPMAAVTALAACLLAGLALSGAPVDPVRALPLAAPAAILSAYGAISLLRLLSTGWDTVFGLAVALVLLLAAMPALLEPVRKRAIGMDEVAEAVIAKKQDLPVVLVAASPGGEGALIAATAQRDRARTAFVVPLARRAAGATPDALMADIAALGASFLVIEATPGARALPAVQSAILAAEAAVAAHPDRFRLVGTYPRPDGGGEVRLYAVSGAPRPDAATLRQRLAAGAGG</sequence>
<keyword evidence="1" id="KW-0472">Membrane</keyword>
<evidence type="ECO:0000313" key="3">
    <source>
        <dbReference type="Proteomes" id="UP000269692"/>
    </source>
</evidence>
<feature type="transmembrane region" description="Helical" evidence="1">
    <location>
        <begin position="217"/>
        <end position="235"/>
    </location>
</feature>
<feature type="transmembrane region" description="Helical" evidence="1">
    <location>
        <begin position="267"/>
        <end position="287"/>
    </location>
</feature>
<organism evidence="2 3">
    <name type="scientific">Xanthobacter tagetidis</name>
    <dbReference type="NCBI Taxonomy" id="60216"/>
    <lineage>
        <taxon>Bacteria</taxon>
        <taxon>Pseudomonadati</taxon>
        <taxon>Pseudomonadota</taxon>
        <taxon>Alphaproteobacteria</taxon>
        <taxon>Hyphomicrobiales</taxon>
        <taxon>Xanthobacteraceae</taxon>
        <taxon>Xanthobacter</taxon>
    </lineage>
</organism>
<feature type="transmembrane region" description="Helical" evidence="1">
    <location>
        <begin position="97"/>
        <end position="118"/>
    </location>
</feature>
<feature type="transmembrane region" description="Helical" evidence="1">
    <location>
        <begin position="319"/>
        <end position="341"/>
    </location>
</feature>
<evidence type="ECO:0000313" key="2">
    <source>
        <dbReference type="EMBL" id="RLP79949.1"/>
    </source>
</evidence>
<feature type="transmembrane region" description="Helical" evidence="1">
    <location>
        <begin position="150"/>
        <end position="169"/>
    </location>
</feature>
<name>A0A3L7AHT9_9HYPH</name>
<proteinExistence type="predicted"/>
<feature type="transmembrane region" description="Helical" evidence="1">
    <location>
        <begin position="293"/>
        <end position="312"/>
    </location>
</feature>
<keyword evidence="3" id="KW-1185">Reference proteome</keyword>
<feature type="transmembrane region" description="Helical" evidence="1">
    <location>
        <begin position="70"/>
        <end position="90"/>
    </location>
</feature>
<accession>A0A3L7AHT9</accession>
<evidence type="ECO:0000256" key="1">
    <source>
        <dbReference type="SAM" id="Phobius"/>
    </source>
</evidence>
<keyword evidence="1" id="KW-0812">Transmembrane</keyword>
<reference evidence="2 3" key="1">
    <citation type="submission" date="2018-10" db="EMBL/GenBank/DDBJ databases">
        <title>Xanthobacter tagetidis genome sequencing and assembly.</title>
        <authorList>
            <person name="Maclea K.S."/>
            <person name="Goen A.E."/>
            <person name="Fatima S.A."/>
        </authorList>
    </citation>
    <scope>NUCLEOTIDE SEQUENCE [LARGE SCALE GENOMIC DNA]</scope>
    <source>
        <strain evidence="2 3">ATCC 700314</strain>
    </source>
</reference>
<protein>
    <recommendedName>
        <fullName evidence="4">Glycosyltransferase RgtA/B/C/D-like domain-containing protein</fullName>
    </recommendedName>
</protein>
<dbReference type="AlphaFoldDB" id="A0A3L7AHT9"/>
<feature type="transmembrane region" description="Helical" evidence="1">
    <location>
        <begin position="347"/>
        <end position="366"/>
    </location>
</feature>
<evidence type="ECO:0008006" key="4">
    <source>
        <dbReference type="Google" id="ProtNLM"/>
    </source>
</evidence>
<feature type="transmembrane region" description="Helical" evidence="1">
    <location>
        <begin position="124"/>
        <end position="143"/>
    </location>
</feature>
<comment type="caution">
    <text evidence="2">The sequence shown here is derived from an EMBL/GenBank/DDBJ whole genome shotgun (WGS) entry which is preliminary data.</text>
</comment>
<gene>
    <name evidence="2" type="ORF">D9R14_06190</name>
</gene>